<sequence length="250" mass="27056">MQTFLSCLFLGEGVKWLLAAVCPPPLDSSSSTPLPQIFSTKLVSSRCSYQCTTLFFLPLILLAFLQIQLSESNQIPEVCDVYGDFECGSSSLSKLWIKGGTVVNAHHQELADVYVENGIIVTMQPNIKVGDDVTILDATEKYVMPGESLCFFLNSEAAALAGGTTMHIDFVIPVNGSLSAGFEGINSFKFFLAYKGVVMVSDELLLQGFKKCKSLGALAMVHAENGDDVDTPLYVVRVMSIDAMEEIAKG</sequence>
<comment type="caution">
    <text evidence="3">The sequence shown here is derived from an EMBL/GenBank/DDBJ whole genome shotgun (WGS) entry which is preliminary data.</text>
</comment>
<keyword evidence="4" id="KW-1185">Reference proteome</keyword>
<dbReference type="SUPFAM" id="SSF51338">
    <property type="entry name" value="Composite domain of metallo-dependent hydrolases"/>
    <property type="match status" value="1"/>
</dbReference>
<dbReference type="AlphaFoldDB" id="A0A835IDC0"/>
<reference evidence="3 4" key="1">
    <citation type="submission" date="2020-10" db="EMBL/GenBank/DDBJ databases">
        <title>The Coptis chinensis genome and diversification of protoberbering-type alkaloids.</title>
        <authorList>
            <person name="Wang B."/>
            <person name="Shu S."/>
            <person name="Song C."/>
            <person name="Liu Y."/>
        </authorList>
    </citation>
    <scope>NUCLEOTIDE SEQUENCE [LARGE SCALE GENOMIC DNA]</scope>
    <source>
        <strain evidence="3">HL-2020</strain>
        <tissue evidence="3">Leaf</tissue>
    </source>
</reference>
<evidence type="ECO:0000313" key="3">
    <source>
        <dbReference type="EMBL" id="KAF9614307.1"/>
    </source>
</evidence>
<dbReference type="Proteomes" id="UP000631114">
    <property type="component" value="Unassembled WGS sequence"/>
</dbReference>
<dbReference type="GO" id="GO:0006208">
    <property type="term" value="P:pyrimidine nucleobase catabolic process"/>
    <property type="evidence" value="ECO:0007669"/>
    <property type="project" value="TreeGrafter"/>
</dbReference>
<dbReference type="InterPro" id="IPR011059">
    <property type="entry name" value="Metal-dep_hydrolase_composite"/>
</dbReference>
<dbReference type="SUPFAM" id="SSF51556">
    <property type="entry name" value="Metallo-dependent hydrolases"/>
    <property type="match status" value="1"/>
</dbReference>
<proteinExistence type="inferred from homology"/>
<dbReference type="GO" id="GO:0004157">
    <property type="term" value="F:dihydropyrimidinase activity"/>
    <property type="evidence" value="ECO:0007669"/>
    <property type="project" value="TreeGrafter"/>
</dbReference>
<dbReference type="Gene3D" id="3.20.20.140">
    <property type="entry name" value="Metal-dependent hydrolases"/>
    <property type="match status" value="1"/>
</dbReference>
<dbReference type="EMBL" id="JADFTS010000003">
    <property type="protein sequence ID" value="KAF9614307.1"/>
    <property type="molecule type" value="Genomic_DNA"/>
</dbReference>
<protein>
    <submittedName>
        <fullName evidence="3">Uncharacterized protein</fullName>
    </submittedName>
</protein>
<dbReference type="PANTHER" id="PTHR11647">
    <property type="entry name" value="HYDRANTOINASE/DIHYDROPYRIMIDINASE FAMILY MEMBER"/>
    <property type="match status" value="1"/>
</dbReference>
<evidence type="ECO:0000313" key="4">
    <source>
        <dbReference type="Proteomes" id="UP000631114"/>
    </source>
</evidence>
<dbReference type="InterPro" id="IPR050378">
    <property type="entry name" value="Metallo-dep_Hydrolases_sf"/>
</dbReference>
<dbReference type="PANTHER" id="PTHR11647:SF1">
    <property type="entry name" value="COLLAPSIN RESPONSE MEDIATOR PROTEIN"/>
    <property type="match status" value="1"/>
</dbReference>
<feature type="chain" id="PRO_5032836463" evidence="2">
    <location>
        <begin position="20"/>
        <end position="250"/>
    </location>
</feature>
<dbReference type="InterPro" id="IPR032466">
    <property type="entry name" value="Metal_Hydrolase"/>
</dbReference>
<evidence type="ECO:0000256" key="2">
    <source>
        <dbReference type="SAM" id="SignalP"/>
    </source>
</evidence>
<dbReference type="GO" id="GO:0005829">
    <property type="term" value="C:cytosol"/>
    <property type="evidence" value="ECO:0007669"/>
    <property type="project" value="TreeGrafter"/>
</dbReference>
<keyword evidence="2" id="KW-0732">Signal</keyword>
<accession>A0A835IDC0</accession>
<gene>
    <name evidence="3" type="ORF">IFM89_017287</name>
</gene>
<comment type="similarity">
    <text evidence="1">Belongs to the metallo-dependent hydrolases superfamily. Hydantoinase/dihydropyrimidinase family.</text>
</comment>
<evidence type="ECO:0000256" key="1">
    <source>
        <dbReference type="ARBA" id="ARBA00008829"/>
    </source>
</evidence>
<organism evidence="3 4">
    <name type="scientific">Coptis chinensis</name>
    <dbReference type="NCBI Taxonomy" id="261450"/>
    <lineage>
        <taxon>Eukaryota</taxon>
        <taxon>Viridiplantae</taxon>
        <taxon>Streptophyta</taxon>
        <taxon>Embryophyta</taxon>
        <taxon>Tracheophyta</taxon>
        <taxon>Spermatophyta</taxon>
        <taxon>Magnoliopsida</taxon>
        <taxon>Ranunculales</taxon>
        <taxon>Ranunculaceae</taxon>
        <taxon>Coptidoideae</taxon>
        <taxon>Coptis</taxon>
    </lineage>
</organism>
<dbReference type="Gene3D" id="2.30.40.10">
    <property type="entry name" value="Urease, subunit C, domain 1"/>
    <property type="match status" value="1"/>
</dbReference>
<feature type="signal peptide" evidence="2">
    <location>
        <begin position="1"/>
        <end position="19"/>
    </location>
</feature>
<dbReference type="OrthoDB" id="1924787at2759"/>
<name>A0A835IDC0_9MAGN</name>